<sequence>MQRQSLGSPSGHGRKEGREETESVRQEMEKKGDNPIRMAERFVHFIPVLMIMCLLVLYLFSYDPSSEDLAKVGGFEDILEQKKGDFTAIYNHRSLQEARPHRKFGNF</sequence>
<evidence type="ECO:0000256" key="1">
    <source>
        <dbReference type="SAM" id="MobiDB-lite"/>
    </source>
</evidence>
<dbReference type="HOGENOM" id="CLU_2213472_0_0_1"/>
<name>U5D5B3_AMBTC</name>
<feature type="transmembrane region" description="Helical" evidence="2">
    <location>
        <begin position="42"/>
        <end position="60"/>
    </location>
</feature>
<proteinExistence type="predicted"/>
<evidence type="ECO:0000313" key="4">
    <source>
        <dbReference type="Proteomes" id="UP000017836"/>
    </source>
</evidence>
<dbReference type="PANTHER" id="PTHR35297">
    <property type="entry name" value="PROTEIN, PUTATIVE-RELATED"/>
    <property type="match status" value="1"/>
</dbReference>
<feature type="region of interest" description="Disordered" evidence="1">
    <location>
        <begin position="1"/>
        <end position="33"/>
    </location>
</feature>
<dbReference type="Gramene" id="ERN15518">
    <property type="protein sequence ID" value="ERN15518"/>
    <property type="gene ID" value="AMTR_s00048p00079610"/>
</dbReference>
<dbReference type="AlphaFoldDB" id="U5D5B3"/>
<dbReference type="Proteomes" id="UP000017836">
    <property type="component" value="Unassembled WGS sequence"/>
</dbReference>
<keyword evidence="2" id="KW-1133">Transmembrane helix</keyword>
<gene>
    <name evidence="3" type="ORF">AMTR_s00048p00079610</name>
</gene>
<dbReference type="EMBL" id="KI392502">
    <property type="protein sequence ID" value="ERN15518.1"/>
    <property type="molecule type" value="Genomic_DNA"/>
</dbReference>
<accession>U5D5B3</accession>
<dbReference type="OrthoDB" id="783427at2759"/>
<feature type="compositionally biased region" description="Basic and acidic residues" evidence="1">
    <location>
        <begin position="13"/>
        <end position="33"/>
    </location>
</feature>
<keyword evidence="2" id="KW-0472">Membrane</keyword>
<keyword evidence="2" id="KW-0812">Transmembrane</keyword>
<evidence type="ECO:0000256" key="2">
    <source>
        <dbReference type="SAM" id="Phobius"/>
    </source>
</evidence>
<reference evidence="4" key="1">
    <citation type="journal article" date="2013" name="Science">
        <title>The Amborella genome and the evolution of flowering plants.</title>
        <authorList>
            <consortium name="Amborella Genome Project"/>
        </authorList>
    </citation>
    <scope>NUCLEOTIDE SEQUENCE [LARGE SCALE GENOMIC DNA]</scope>
</reference>
<protein>
    <submittedName>
        <fullName evidence="3">Uncharacterized protein</fullName>
    </submittedName>
</protein>
<dbReference type="OMA" id="HDPSQND"/>
<organism evidence="3 4">
    <name type="scientific">Amborella trichopoda</name>
    <dbReference type="NCBI Taxonomy" id="13333"/>
    <lineage>
        <taxon>Eukaryota</taxon>
        <taxon>Viridiplantae</taxon>
        <taxon>Streptophyta</taxon>
        <taxon>Embryophyta</taxon>
        <taxon>Tracheophyta</taxon>
        <taxon>Spermatophyta</taxon>
        <taxon>Magnoliopsida</taxon>
        <taxon>Amborellales</taxon>
        <taxon>Amborellaceae</taxon>
        <taxon>Amborella</taxon>
    </lineage>
</organism>
<dbReference type="PANTHER" id="PTHR35297:SF2">
    <property type="entry name" value="PROTEIN, PUTATIVE-RELATED"/>
    <property type="match status" value="1"/>
</dbReference>
<evidence type="ECO:0000313" key="3">
    <source>
        <dbReference type="EMBL" id="ERN15518.1"/>
    </source>
</evidence>
<keyword evidence="4" id="KW-1185">Reference proteome</keyword>